<evidence type="ECO:0000256" key="5">
    <source>
        <dbReference type="ARBA" id="ARBA00022801"/>
    </source>
</evidence>
<evidence type="ECO:0000256" key="1">
    <source>
        <dbReference type="ARBA" id="ARBA00006620"/>
    </source>
</evidence>
<dbReference type="AlphaFoldDB" id="A0A2H0UPE9"/>
<dbReference type="GO" id="GO:0016787">
    <property type="term" value="F:hydrolase activity"/>
    <property type="evidence" value="ECO:0007669"/>
    <property type="project" value="UniProtKB-KW"/>
</dbReference>
<evidence type="ECO:0000256" key="4">
    <source>
        <dbReference type="ARBA" id="ARBA00022759"/>
    </source>
</evidence>
<name>A0A2H0UPE9_9BACT</name>
<gene>
    <name evidence="8" type="ORF">COU10_04020</name>
</gene>
<proteinExistence type="inferred from homology"/>
<keyword evidence="3" id="KW-0540">Nuclease</keyword>
<evidence type="ECO:0000256" key="7">
    <source>
        <dbReference type="ARBA" id="ARBA00023016"/>
    </source>
</evidence>
<keyword evidence="6" id="KW-0694">RNA-binding</keyword>
<dbReference type="Proteomes" id="UP000230903">
    <property type="component" value="Unassembled WGS sequence"/>
</dbReference>
<dbReference type="SUPFAM" id="SSF54786">
    <property type="entry name" value="YcfA/nrd intein domain"/>
    <property type="match status" value="1"/>
</dbReference>
<dbReference type="GO" id="GO:0004519">
    <property type="term" value="F:endonuclease activity"/>
    <property type="evidence" value="ECO:0007669"/>
    <property type="project" value="UniProtKB-KW"/>
</dbReference>
<accession>A0A2H0UPE9</accession>
<evidence type="ECO:0000256" key="3">
    <source>
        <dbReference type="ARBA" id="ARBA00022722"/>
    </source>
</evidence>
<evidence type="ECO:0000256" key="2">
    <source>
        <dbReference type="ARBA" id="ARBA00022649"/>
    </source>
</evidence>
<reference evidence="9" key="1">
    <citation type="submission" date="2017-09" db="EMBL/GenBank/DDBJ databases">
        <title>Depth-based differentiation of microbial function through sediment-hosted aquifers and enrichment of novel symbionts in the deep terrestrial subsurface.</title>
        <authorList>
            <person name="Probst A.J."/>
            <person name="Ladd B."/>
            <person name="Jarett J.K."/>
            <person name="Geller-Mcgrath D.E."/>
            <person name="Sieber C.M.K."/>
            <person name="Emerson J.B."/>
            <person name="Anantharaman K."/>
            <person name="Thomas B.C."/>
            <person name="Malmstrom R."/>
            <person name="Stieglmeier M."/>
            <person name="Klingl A."/>
            <person name="Woyke T."/>
            <person name="Ryan C.M."/>
            <person name="Banfield J.F."/>
        </authorList>
    </citation>
    <scope>NUCLEOTIDE SEQUENCE [LARGE SCALE GENOMIC DNA]</scope>
</reference>
<organism evidence="8 9">
    <name type="scientific">Candidatus Harrisonbacteria bacterium CG10_big_fil_rev_8_21_14_0_10_45_28</name>
    <dbReference type="NCBI Taxonomy" id="1974586"/>
    <lineage>
        <taxon>Bacteria</taxon>
        <taxon>Candidatus Harrisoniibacteriota</taxon>
    </lineage>
</organism>
<evidence type="ECO:0000313" key="8">
    <source>
        <dbReference type="EMBL" id="PIR87546.1"/>
    </source>
</evidence>
<dbReference type="EMBL" id="PFBC01000062">
    <property type="protein sequence ID" value="PIR87546.1"/>
    <property type="molecule type" value="Genomic_DNA"/>
</dbReference>
<dbReference type="Pfam" id="PF07927">
    <property type="entry name" value="HicA_toxin"/>
    <property type="match status" value="1"/>
</dbReference>
<evidence type="ECO:0000313" key="9">
    <source>
        <dbReference type="Proteomes" id="UP000230903"/>
    </source>
</evidence>
<sequence length="76" mass="8933">MTRGISNWTFKNVQTFLLKNGFSLHHIRGSHYYFKKYTSGKIYMTHVQHHGKKSIPKGTLMAIIRQSGIPKEKWIE</sequence>
<keyword evidence="5" id="KW-0378">Hydrolase</keyword>
<keyword evidence="7" id="KW-0346">Stress response</keyword>
<dbReference type="InterPro" id="IPR038570">
    <property type="entry name" value="HicA_sf"/>
</dbReference>
<dbReference type="Gene3D" id="3.30.920.30">
    <property type="entry name" value="Hypothetical protein"/>
    <property type="match status" value="1"/>
</dbReference>
<comment type="similarity">
    <text evidence="1">Belongs to the HicA mRNA interferase family.</text>
</comment>
<protein>
    <submittedName>
        <fullName evidence="8">Toxin HicA</fullName>
    </submittedName>
</protein>
<keyword evidence="2" id="KW-1277">Toxin-antitoxin system</keyword>
<dbReference type="InterPro" id="IPR012933">
    <property type="entry name" value="HicA_mRNA_interferase"/>
</dbReference>
<comment type="caution">
    <text evidence="8">The sequence shown here is derived from an EMBL/GenBank/DDBJ whole genome shotgun (WGS) entry which is preliminary data.</text>
</comment>
<keyword evidence="4" id="KW-0255">Endonuclease</keyword>
<dbReference type="GO" id="GO:0003729">
    <property type="term" value="F:mRNA binding"/>
    <property type="evidence" value="ECO:0007669"/>
    <property type="project" value="InterPro"/>
</dbReference>
<evidence type="ECO:0000256" key="6">
    <source>
        <dbReference type="ARBA" id="ARBA00022884"/>
    </source>
</evidence>